<dbReference type="SUPFAM" id="SSF47616">
    <property type="entry name" value="GST C-terminal domain-like"/>
    <property type="match status" value="1"/>
</dbReference>
<dbReference type="InterPro" id="IPR010987">
    <property type="entry name" value="Glutathione-S-Trfase_C-like"/>
</dbReference>
<organism evidence="3 4">
    <name type="scientific">Hyphococcus luteus</name>
    <dbReference type="NCBI Taxonomy" id="2058213"/>
    <lineage>
        <taxon>Bacteria</taxon>
        <taxon>Pseudomonadati</taxon>
        <taxon>Pseudomonadota</taxon>
        <taxon>Alphaproteobacteria</taxon>
        <taxon>Parvularculales</taxon>
        <taxon>Parvularculaceae</taxon>
        <taxon>Hyphococcus</taxon>
    </lineage>
</organism>
<protein>
    <submittedName>
        <fullName evidence="3">Glutathione S-transferase family protein</fullName>
    </submittedName>
</protein>
<keyword evidence="3" id="KW-0808">Transferase</keyword>
<dbReference type="EMBL" id="PJCH01000017">
    <property type="protein sequence ID" value="PQA85753.1"/>
    <property type="molecule type" value="Genomic_DNA"/>
</dbReference>
<dbReference type="PANTHER" id="PTHR44051:SF8">
    <property type="entry name" value="GLUTATHIONE S-TRANSFERASE GSTA"/>
    <property type="match status" value="1"/>
</dbReference>
<reference evidence="3 4" key="1">
    <citation type="submission" date="2017-12" db="EMBL/GenBank/DDBJ databases">
        <authorList>
            <person name="Hurst M.R.H."/>
        </authorList>
    </citation>
    <scope>NUCLEOTIDE SEQUENCE [LARGE SCALE GENOMIC DNA]</scope>
    <source>
        <strain evidence="3 4">SY-3-19</strain>
    </source>
</reference>
<evidence type="ECO:0000259" key="2">
    <source>
        <dbReference type="PROSITE" id="PS50405"/>
    </source>
</evidence>
<dbReference type="SFLD" id="SFLDG00358">
    <property type="entry name" value="Main_(cytGST)"/>
    <property type="match status" value="1"/>
</dbReference>
<dbReference type="InterPro" id="IPR040079">
    <property type="entry name" value="Glutathione_S-Trfase"/>
</dbReference>
<proteinExistence type="predicted"/>
<dbReference type="GO" id="GO:0016740">
    <property type="term" value="F:transferase activity"/>
    <property type="evidence" value="ECO:0007669"/>
    <property type="project" value="UniProtKB-KW"/>
</dbReference>
<dbReference type="PROSITE" id="PS50404">
    <property type="entry name" value="GST_NTER"/>
    <property type="match status" value="1"/>
</dbReference>
<dbReference type="InterPro" id="IPR036282">
    <property type="entry name" value="Glutathione-S-Trfase_C_sf"/>
</dbReference>
<feature type="domain" description="GST N-terminal" evidence="1">
    <location>
        <begin position="1"/>
        <end position="81"/>
    </location>
</feature>
<evidence type="ECO:0000313" key="4">
    <source>
        <dbReference type="Proteomes" id="UP000239504"/>
    </source>
</evidence>
<dbReference type="PANTHER" id="PTHR44051">
    <property type="entry name" value="GLUTATHIONE S-TRANSFERASE-RELATED"/>
    <property type="match status" value="1"/>
</dbReference>
<comment type="caution">
    <text evidence="3">The sequence shown here is derived from an EMBL/GenBank/DDBJ whole genome shotgun (WGS) entry which is preliminary data.</text>
</comment>
<accession>A0A2S7JZR5</accession>
<dbReference type="Proteomes" id="UP000239504">
    <property type="component" value="Unassembled WGS sequence"/>
</dbReference>
<dbReference type="Pfam" id="PF13410">
    <property type="entry name" value="GST_C_2"/>
    <property type="match status" value="1"/>
</dbReference>
<dbReference type="SUPFAM" id="SSF52833">
    <property type="entry name" value="Thioredoxin-like"/>
    <property type="match status" value="1"/>
</dbReference>
<dbReference type="PROSITE" id="PS50405">
    <property type="entry name" value="GST_CTER"/>
    <property type="match status" value="1"/>
</dbReference>
<dbReference type="InterPro" id="IPR036249">
    <property type="entry name" value="Thioredoxin-like_sf"/>
</dbReference>
<keyword evidence="4" id="KW-1185">Reference proteome</keyword>
<evidence type="ECO:0000259" key="1">
    <source>
        <dbReference type="PROSITE" id="PS50404"/>
    </source>
</evidence>
<gene>
    <name evidence="3" type="ORF">CW354_20645</name>
</gene>
<dbReference type="AlphaFoldDB" id="A0A2S7JZR5"/>
<dbReference type="Gene3D" id="3.40.30.10">
    <property type="entry name" value="Glutaredoxin"/>
    <property type="match status" value="1"/>
</dbReference>
<dbReference type="RefSeq" id="WP_104832389.1">
    <property type="nucleotide sequence ID" value="NZ_PJCH01000017.1"/>
</dbReference>
<dbReference type="SFLD" id="SFLDS00019">
    <property type="entry name" value="Glutathione_Transferase_(cytos"/>
    <property type="match status" value="1"/>
</dbReference>
<dbReference type="InterPro" id="IPR004045">
    <property type="entry name" value="Glutathione_S-Trfase_N"/>
</dbReference>
<dbReference type="OrthoDB" id="9797500at2"/>
<evidence type="ECO:0000313" key="3">
    <source>
        <dbReference type="EMBL" id="PQA85753.1"/>
    </source>
</evidence>
<sequence length="267" mass="29962">MLELYHHGSSACAAKVRFALAEKGLDWTGHYVDLLKGEQFDPAFLAINPKAVVPVLVHDGEIILESTVICEYLEEAFPETPRLYPESPLARTKVRLWTKAVDEELHPACSALTYVLSHRHAILRNGAGSFDDFLKGAGPDGRAARELKWRWIQEGLDAPGVADKIRLYDGYLHKMEAALEKSDWLAGGAFTMADVALAPYLNRLAMLQCHGMWRDGRLPCVEDWFARIRARATFEPAFFKWMPADLIENMRANGARSWPAVKDLLGI</sequence>
<feature type="domain" description="GST C-terminal" evidence="2">
    <location>
        <begin position="87"/>
        <end position="246"/>
    </location>
</feature>
<name>A0A2S7JZR5_9PROT</name>
<dbReference type="Pfam" id="PF13417">
    <property type="entry name" value="GST_N_3"/>
    <property type="match status" value="1"/>
</dbReference>
<dbReference type="CDD" id="cd00299">
    <property type="entry name" value="GST_C_family"/>
    <property type="match status" value="1"/>
</dbReference>
<dbReference type="Gene3D" id="1.20.1050.10">
    <property type="match status" value="1"/>
</dbReference>